<evidence type="ECO:0000313" key="3">
    <source>
        <dbReference type="Proteomes" id="UP000192486"/>
    </source>
</evidence>
<proteinExistence type="predicted"/>
<evidence type="ECO:0000256" key="1">
    <source>
        <dbReference type="SAM" id="MobiDB-lite"/>
    </source>
</evidence>
<keyword evidence="3" id="KW-1185">Reference proteome</keyword>
<evidence type="ECO:0000313" key="2">
    <source>
        <dbReference type="EMBL" id="ARF15402.1"/>
    </source>
</evidence>
<dbReference type="Proteomes" id="UP000192486">
    <property type="component" value="Chromosome"/>
</dbReference>
<feature type="region of interest" description="Disordered" evidence="1">
    <location>
        <begin position="44"/>
        <end position="72"/>
    </location>
</feature>
<dbReference type="Pfam" id="PF13025">
    <property type="entry name" value="DUF3886"/>
    <property type="match status" value="1"/>
</dbReference>
<protein>
    <recommendedName>
        <fullName evidence="4">DUF3886 domain-containing protein</fullName>
    </recommendedName>
</protein>
<dbReference type="EMBL" id="CP015108">
    <property type="protein sequence ID" value="ARF15402.1"/>
    <property type="molecule type" value="Genomic_DNA"/>
</dbReference>
<accession>A0ABM6JYV6</accession>
<dbReference type="InterPro" id="IPR024980">
    <property type="entry name" value="DUF3886"/>
</dbReference>
<dbReference type="RefSeq" id="WP_029053120.1">
    <property type="nucleotide sequence ID" value="NZ_CP015108.1"/>
</dbReference>
<feature type="region of interest" description="Disordered" evidence="1">
    <location>
        <begin position="1"/>
        <end position="29"/>
    </location>
</feature>
<gene>
    <name evidence="2" type="ORF">SporoS204_15305</name>
</gene>
<evidence type="ECO:0008006" key="4">
    <source>
        <dbReference type="Google" id="ProtNLM"/>
    </source>
</evidence>
<sequence length="85" mass="9967">MSKKQRKASTNQKSNTVDDSATSLSDLMSDDVLAKLKGMKQEMKAEEEIKLEQEKEKRIQERKEREKNKSFEELLDEYGYDGTKY</sequence>
<feature type="compositionally biased region" description="Polar residues" evidence="1">
    <location>
        <begin position="8"/>
        <end position="26"/>
    </location>
</feature>
<name>A0ABM6JYV6_SPOUR</name>
<reference evidence="2 3" key="1">
    <citation type="submission" date="2016-04" db="EMBL/GenBank/DDBJ databases">
        <title>Comparative Genomics and Epigenetics of Sporosarcina ureae.</title>
        <authorList>
            <person name="Oliver A.S."/>
            <person name="Cooper K.K."/>
        </authorList>
    </citation>
    <scope>NUCLEOTIDE SEQUENCE [LARGE SCALE GENOMIC DNA]</scope>
    <source>
        <strain evidence="2 3">S204</strain>
    </source>
</reference>
<organism evidence="2 3">
    <name type="scientific">Sporosarcina ureae</name>
    <dbReference type="NCBI Taxonomy" id="1571"/>
    <lineage>
        <taxon>Bacteria</taxon>
        <taxon>Bacillati</taxon>
        <taxon>Bacillota</taxon>
        <taxon>Bacilli</taxon>
        <taxon>Bacillales</taxon>
        <taxon>Caryophanaceae</taxon>
        <taxon>Sporosarcina</taxon>
    </lineage>
</organism>